<evidence type="ECO:0000256" key="1">
    <source>
        <dbReference type="SAM" id="MobiDB-lite"/>
    </source>
</evidence>
<reference evidence="3 4" key="1">
    <citation type="submission" date="2015-01" db="EMBL/GenBank/DDBJ databases">
        <title>The Genome Sequence of Ochroconis gallopava CBS43764.</title>
        <authorList>
            <consortium name="The Broad Institute Genomics Platform"/>
            <person name="Cuomo C."/>
            <person name="de Hoog S."/>
            <person name="Gorbushina A."/>
            <person name="Stielow B."/>
            <person name="Teixiera M."/>
            <person name="Abouelleil A."/>
            <person name="Chapman S.B."/>
            <person name="Priest M."/>
            <person name="Young S.K."/>
            <person name="Wortman J."/>
            <person name="Nusbaum C."/>
            <person name="Birren B."/>
        </authorList>
    </citation>
    <scope>NUCLEOTIDE SEQUENCE [LARGE SCALE GENOMIC DNA]</scope>
    <source>
        <strain evidence="3 4">CBS 43764</strain>
    </source>
</reference>
<feature type="region of interest" description="Disordered" evidence="1">
    <location>
        <begin position="32"/>
        <end position="100"/>
    </location>
</feature>
<dbReference type="InterPro" id="IPR019481">
    <property type="entry name" value="TFIIIC_triple_barrel"/>
</dbReference>
<dbReference type="RefSeq" id="XP_016215421.1">
    <property type="nucleotide sequence ID" value="XM_016356628.1"/>
</dbReference>
<feature type="domain" description="Transcription factor TFIIIC triple barrel" evidence="2">
    <location>
        <begin position="18"/>
        <end position="203"/>
    </location>
</feature>
<feature type="region of interest" description="Disordered" evidence="1">
    <location>
        <begin position="317"/>
        <end position="347"/>
    </location>
</feature>
<feature type="region of interest" description="Disordered" evidence="1">
    <location>
        <begin position="267"/>
        <end position="286"/>
    </location>
</feature>
<organism evidence="3 4">
    <name type="scientific">Verruconis gallopava</name>
    <dbReference type="NCBI Taxonomy" id="253628"/>
    <lineage>
        <taxon>Eukaryota</taxon>
        <taxon>Fungi</taxon>
        <taxon>Dikarya</taxon>
        <taxon>Ascomycota</taxon>
        <taxon>Pezizomycotina</taxon>
        <taxon>Dothideomycetes</taxon>
        <taxon>Pleosporomycetidae</taxon>
        <taxon>Venturiales</taxon>
        <taxon>Sympoventuriaceae</taxon>
        <taxon>Verruconis</taxon>
    </lineage>
</organism>
<proteinExistence type="predicted"/>
<feature type="compositionally biased region" description="Polar residues" evidence="1">
    <location>
        <begin position="321"/>
        <end position="331"/>
    </location>
</feature>
<evidence type="ECO:0000313" key="4">
    <source>
        <dbReference type="Proteomes" id="UP000053259"/>
    </source>
</evidence>
<accession>A0A0D1YY11</accession>
<dbReference type="EMBL" id="KN847537">
    <property type="protein sequence ID" value="KIW05552.1"/>
    <property type="molecule type" value="Genomic_DNA"/>
</dbReference>
<dbReference type="GeneID" id="27311403"/>
<protein>
    <recommendedName>
        <fullName evidence="2">Transcription factor TFIIIC triple barrel domain-containing protein</fullName>
    </recommendedName>
</protein>
<name>A0A0D1YY11_9PEZI</name>
<dbReference type="OrthoDB" id="1877767at2759"/>
<dbReference type="Gene3D" id="2.60.40.4370">
    <property type="match status" value="1"/>
</dbReference>
<keyword evidence="4" id="KW-1185">Reference proteome</keyword>
<dbReference type="STRING" id="253628.A0A0D1YY11"/>
<gene>
    <name evidence="3" type="ORF">PV09_03430</name>
</gene>
<dbReference type="HOGENOM" id="CLU_047596_0_0_1"/>
<evidence type="ECO:0000259" key="2">
    <source>
        <dbReference type="Pfam" id="PF10419"/>
    </source>
</evidence>
<sequence>MDMIGDDDADWEYEYAENETEDYYVVLELPDTSGLKPKSKADELFAPHDPTKARGKAPHAGKKRRRGPEDGDVDGANEGIEGNDGDAASSPAEHKPNDDTAAFTQPRLLRDLEAMSLAATGKQSDGFVSAEDGLQIVDLGTDEPVIKYQGQIYNCQWAASIGSDLLFARRPEQPSPEYQPLYSFKDVDLLGIGAARLIASPATIERKHDLTRQSPLDAPLPEGGQANLNKDVVRQARFLGRIAEIKASRGEQVGNLKTLAESVFRTPENFGPDGRPLRRGRGGRGAAARAARRRAGAAAQVATNVATDAAAIVSTHAGGVSTHSEGGSTPTPVRWADLEDDGNAKAS</sequence>
<dbReference type="VEuPathDB" id="FungiDB:PV09_03430"/>
<dbReference type="Proteomes" id="UP000053259">
    <property type="component" value="Unassembled WGS sequence"/>
</dbReference>
<feature type="compositionally biased region" description="Basic and acidic residues" evidence="1">
    <location>
        <begin position="39"/>
        <end position="52"/>
    </location>
</feature>
<feature type="compositionally biased region" description="Basic residues" evidence="1">
    <location>
        <begin position="53"/>
        <end position="66"/>
    </location>
</feature>
<evidence type="ECO:0000313" key="3">
    <source>
        <dbReference type="EMBL" id="KIW05552.1"/>
    </source>
</evidence>
<dbReference type="Pfam" id="PF10419">
    <property type="entry name" value="TFIIIC_sub6"/>
    <property type="match status" value="1"/>
</dbReference>
<dbReference type="AlphaFoldDB" id="A0A0D1YY11"/>
<dbReference type="InParanoid" id="A0A0D1YY11"/>